<name>A0ABZ2YTK4_9BACT</name>
<dbReference type="InterPro" id="IPR020843">
    <property type="entry name" value="ER"/>
</dbReference>
<dbReference type="InterPro" id="IPR041694">
    <property type="entry name" value="ADH_N_2"/>
</dbReference>
<dbReference type="InterPro" id="IPR013149">
    <property type="entry name" value="ADH-like_C"/>
</dbReference>
<dbReference type="Proteomes" id="UP001485459">
    <property type="component" value="Chromosome"/>
</dbReference>
<dbReference type="PANTHER" id="PTHR43205">
    <property type="entry name" value="PROSTAGLANDIN REDUCTASE"/>
    <property type="match status" value="1"/>
</dbReference>
<dbReference type="SUPFAM" id="SSF50129">
    <property type="entry name" value="GroES-like"/>
    <property type="match status" value="2"/>
</dbReference>
<dbReference type="EMBL" id="CP149822">
    <property type="protein sequence ID" value="WZN42169.1"/>
    <property type="molecule type" value="Genomic_DNA"/>
</dbReference>
<dbReference type="CDD" id="cd05288">
    <property type="entry name" value="PGDH"/>
    <property type="match status" value="1"/>
</dbReference>
<keyword evidence="4" id="KW-1185">Reference proteome</keyword>
<dbReference type="Pfam" id="PF00107">
    <property type="entry name" value="ADH_zinc_N"/>
    <property type="match status" value="1"/>
</dbReference>
<accession>A0ABZ2YTK4</accession>
<dbReference type="RefSeq" id="WP_341837005.1">
    <property type="nucleotide sequence ID" value="NZ_CP149822.1"/>
</dbReference>
<evidence type="ECO:0000256" key="1">
    <source>
        <dbReference type="ARBA" id="ARBA00023002"/>
    </source>
</evidence>
<dbReference type="Gene3D" id="3.90.180.10">
    <property type="entry name" value="Medium-chain alcohol dehydrogenases, catalytic domain"/>
    <property type="match status" value="1"/>
</dbReference>
<organism evidence="3 4">
    <name type="scientific">Chitinophaga pollutisoli</name>
    <dbReference type="NCBI Taxonomy" id="3133966"/>
    <lineage>
        <taxon>Bacteria</taxon>
        <taxon>Pseudomonadati</taxon>
        <taxon>Bacteroidota</taxon>
        <taxon>Chitinophagia</taxon>
        <taxon>Chitinophagales</taxon>
        <taxon>Chitinophagaceae</taxon>
        <taxon>Chitinophaga</taxon>
    </lineage>
</organism>
<keyword evidence="1" id="KW-0560">Oxidoreductase</keyword>
<dbReference type="Gene3D" id="3.40.50.720">
    <property type="entry name" value="NAD(P)-binding Rossmann-like Domain"/>
    <property type="match status" value="1"/>
</dbReference>
<evidence type="ECO:0000259" key="2">
    <source>
        <dbReference type="SMART" id="SM00829"/>
    </source>
</evidence>
<dbReference type="SMART" id="SM00829">
    <property type="entry name" value="PKS_ER"/>
    <property type="match status" value="1"/>
</dbReference>
<feature type="domain" description="Enoyl reductase (ER)" evidence="2">
    <location>
        <begin position="15"/>
        <end position="331"/>
    </location>
</feature>
<protein>
    <submittedName>
        <fullName evidence="3">NADP-dependent oxidoreductase</fullName>
    </submittedName>
</protein>
<dbReference type="InterPro" id="IPR045010">
    <property type="entry name" value="MDR_fam"/>
</dbReference>
<gene>
    <name evidence="3" type="ORF">WJU16_03850</name>
</gene>
<evidence type="ECO:0000313" key="4">
    <source>
        <dbReference type="Proteomes" id="UP001485459"/>
    </source>
</evidence>
<dbReference type="InterPro" id="IPR036291">
    <property type="entry name" value="NAD(P)-bd_dom_sf"/>
</dbReference>
<proteinExistence type="predicted"/>
<dbReference type="SUPFAM" id="SSF51735">
    <property type="entry name" value="NAD(P)-binding Rossmann-fold domains"/>
    <property type="match status" value="1"/>
</dbReference>
<evidence type="ECO:0000313" key="3">
    <source>
        <dbReference type="EMBL" id="WZN42169.1"/>
    </source>
</evidence>
<reference evidence="4" key="1">
    <citation type="submission" date="2024-03" db="EMBL/GenBank/DDBJ databases">
        <title>Chitinophaga horti sp. nov., isolated from garden soil.</title>
        <authorList>
            <person name="Lee D.S."/>
            <person name="Han D.M."/>
            <person name="Baek J.H."/>
            <person name="Choi D.G."/>
            <person name="Jeon J.H."/>
            <person name="Jeon C.O."/>
        </authorList>
    </citation>
    <scope>NUCLEOTIDE SEQUENCE [LARGE SCALE GENOMIC DNA]</scope>
    <source>
        <strain evidence="4">GPA1</strain>
    </source>
</reference>
<dbReference type="InterPro" id="IPR011032">
    <property type="entry name" value="GroES-like_sf"/>
</dbReference>
<dbReference type="Pfam" id="PF16884">
    <property type="entry name" value="ADH_N_2"/>
    <property type="match status" value="1"/>
</dbReference>
<sequence length="333" mass="35604">MTQVKQITFAARPSGLPDASIFRIEEVALPDAKEGELRLRGLFYSVDPYMRGRMNDAKSYVPPFQVGQALEGGVVAEVISSRATGFEPGDVVLGPYLPWRTEMTVPATAVQKIDASIAPPSYYLGVLGMTGLTAYIGLMDIGKPKPGETVVVSGAAGAVGSVVGQIAKHLGCRAVGIAGSDEKGKLLTETFGFDAAINYNEPGLDDRLSTACPNGVDIYFDNVGGEVSDAVMKQLNFFARVPLCGQISMYNATKPPTGPRWQGLMVTRSILMQGFIIRNYAARFREGIEFLAPLVKAGKIKSEETVAEGFEKLPEALLGLFSGKNKGKMIVKA</sequence>
<dbReference type="PANTHER" id="PTHR43205:SF7">
    <property type="entry name" value="PROSTAGLANDIN REDUCTASE 1"/>
    <property type="match status" value="1"/>
</dbReference>